<dbReference type="GO" id="GO:0005829">
    <property type="term" value="C:cytosol"/>
    <property type="evidence" value="ECO:0007669"/>
    <property type="project" value="TreeGrafter"/>
</dbReference>
<organism evidence="2 3">
    <name type="scientific">Miniimonas arenae</name>
    <dbReference type="NCBI Taxonomy" id="676201"/>
    <lineage>
        <taxon>Bacteria</taxon>
        <taxon>Bacillati</taxon>
        <taxon>Actinomycetota</taxon>
        <taxon>Actinomycetes</taxon>
        <taxon>Micrococcales</taxon>
        <taxon>Beutenbergiaceae</taxon>
        <taxon>Miniimonas</taxon>
    </lineage>
</organism>
<keyword evidence="3" id="KW-1185">Reference proteome</keyword>
<dbReference type="AlphaFoldDB" id="A0A5C5BGY2"/>
<comment type="caution">
    <text evidence="2">The sequence shown here is derived from an EMBL/GenBank/DDBJ whole genome shotgun (WGS) entry which is preliminary data.</text>
</comment>
<dbReference type="EMBL" id="VENP01000002">
    <property type="protein sequence ID" value="TNU77050.1"/>
    <property type="molecule type" value="Genomic_DNA"/>
</dbReference>
<dbReference type="Pfam" id="PF00248">
    <property type="entry name" value="Aldo_ket_red"/>
    <property type="match status" value="1"/>
</dbReference>
<dbReference type="SUPFAM" id="SSF51430">
    <property type="entry name" value="NAD(P)-linked oxidoreductase"/>
    <property type="match status" value="1"/>
</dbReference>
<reference evidence="2 3" key="1">
    <citation type="submission" date="2019-06" db="EMBL/GenBank/DDBJ databases">
        <title>Draft genome sequence of Miniimonas arenae KCTC 19750T isolated from sea sand.</title>
        <authorList>
            <person name="Park S.-J."/>
        </authorList>
    </citation>
    <scope>NUCLEOTIDE SEQUENCE [LARGE SCALE GENOMIC DNA]</scope>
    <source>
        <strain evidence="2 3">KCTC 19750</strain>
    </source>
</reference>
<protein>
    <submittedName>
        <fullName evidence="2">Aldo/keto reductase</fullName>
    </submittedName>
</protein>
<gene>
    <name evidence="2" type="ORF">FH969_01525</name>
</gene>
<dbReference type="PANTHER" id="PTHR43364:SF18">
    <property type="entry name" value="OXIDOREDUCTASE"/>
    <property type="match status" value="1"/>
</dbReference>
<dbReference type="RefSeq" id="WP_108719807.1">
    <property type="nucleotide sequence ID" value="NZ_VENP01000002.1"/>
</dbReference>
<dbReference type="OrthoDB" id="9768793at2"/>
<evidence type="ECO:0000259" key="1">
    <source>
        <dbReference type="Pfam" id="PF00248"/>
    </source>
</evidence>
<dbReference type="InterPro" id="IPR036812">
    <property type="entry name" value="NAD(P)_OxRdtase_dom_sf"/>
</dbReference>
<feature type="domain" description="NADP-dependent oxidoreductase" evidence="1">
    <location>
        <begin position="16"/>
        <end position="310"/>
    </location>
</feature>
<dbReference type="InterPro" id="IPR050523">
    <property type="entry name" value="AKR_Detox_Biosynth"/>
</dbReference>
<accession>A0A5C5BGY2</accession>
<dbReference type="PANTHER" id="PTHR43364">
    <property type="entry name" value="NADH-SPECIFIC METHYLGLYOXAL REDUCTASE-RELATED"/>
    <property type="match status" value="1"/>
</dbReference>
<proteinExistence type="predicted"/>
<evidence type="ECO:0000313" key="2">
    <source>
        <dbReference type="EMBL" id="TNU77050.1"/>
    </source>
</evidence>
<dbReference type="Proteomes" id="UP000313849">
    <property type="component" value="Unassembled WGS sequence"/>
</dbReference>
<name>A0A5C5BGY2_9MICO</name>
<sequence length="321" mass="33632">MQPRRSGSSGLSLSPVGLGTMTWGRDTDVHEARALLEAYLDAGGKLLDTAAGYGEGRAEATVGELLGDVVARRDVVLCSKAGVRTTRDGVRIDAGRGALLDDLDTTLARLRTDHLDLWLVQAPDPRTPAEETVGALVHAVATGRTRYVGLSNHPGWATAQLATLARAAGVPLAGVEVEYSLLERGIEREVLPAADALGLGVLAWSALGRGVLTAKYRRVRPADSRAASAHLRAFVEPYLTERAARVVEAVATAASGLGRSPAQVALAWVRDAPGVTSALVGPRTAAQLADVVDAADLVLPEEIRAVLDEVTAPPAGYPERR</sequence>
<dbReference type="Gene3D" id="3.20.20.100">
    <property type="entry name" value="NADP-dependent oxidoreductase domain"/>
    <property type="match status" value="1"/>
</dbReference>
<evidence type="ECO:0000313" key="3">
    <source>
        <dbReference type="Proteomes" id="UP000313849"/>
    </source>
</evidence>
<dbReference type="InterPro" id="IPR023210">
    <property type="entry name" value="NADP_OxRdtase_dom"/>
</dbReference>